<evidence type="ECO:0000313" key="5">
    <source>
        <dbReference type="Proteomes" id="UP001652542"/>
    </source>
</evidence>
<accession>A0ABT2ZFL4</accession>
<comment type="caution">
    <text evidence="4">The sequence shown here is derived from an EMBL/GenBank/DDBJ whole genome shotgun (WGS) entry which is preliminary data.</text>
</comment>
<evidence type="ECO:0000256" key="2">
    <source>
        <dbReference type="PROSITE-ProRule" id="PRU00169"/>
    </source>
</evidence>
<dbReference type="InterPro" id="IPR001789">
    <property type="entry name" value="Sig_transdc_resp-reg_receiver"/>
</dbReference>
<dbReference type="SMART" id="SM00448">
    <property type="entry name" value="REC"/>
    <property type="match status" value="1"/>
</dbReference>
<dbReference type="Pfam" id="PF00072">
    <property type="entry name" value="Response_reg"/>
    <property type="match status" value="1"/>
</dbReference>
<dbReference type="CDD" id="cd00156">
    <property type="entry name" value="REC"/>
    <property type="match status" value="1"/>
</dbReference>
<sequence>MADDLDAFQPLHRPDASAPLRGLTVLVLEDSRFASDALRLMCLRSGARVRRADCLRSAERHLSSYRPSVIIVDLGLPDGSGLDLIRRLGSLVPRVPVVLATSGDPMLASAACGAGAQGFLCKPIESLAAFQSAVIKALPRHARTDRNTMRDVVIRPDSMALREDLAQADVYLASGVTGSRLDYVAQFLAGLGRSARDRDLQHAAEALRGLSPAETAARVDVVRGLVSARLCAGD</sequence>
<dbReference type="RefSeq" id="WP_263735220.1">
    <property type="nucleotide sequence ID" value="NZ_JAOWKY010000003.1"/>
</dbReference>
<feature type="modified residue" description="4-aspartylphosphate" evidence="2">
    <location>
        <position position="73"/>
    </location>
</feature>
<dbReference type="InterPro" id="IPR050595">
    <property type="entry name" value="Bact_response_regulator"/>
</dbReference>
<dbReference type="InterPro" id="IPR011006">
    <property type="entry name" value="CheY-like_superfamily"/>
</dbReference>
<evidence type="ECO:0000313" key="4">
    <source>
        <dbReference type="EMBL" id="MCV2869566.1"/>
    </source>
</evidence>
<gene>
    <name evidence="4" type="ORF">OEW28_13100</name>
</gene>
<name>A0ABT2ZFL4_9RHOB</name>
<dbReference type="Gene3D" id="3.40.50.2300">
    <property type="match status" value="1"/>
</dbReference>
<reference evidence="4 5" key="1">
    <citation type="submission" date="2022-10" db="EMBL/GenBank/DDBJ databases">
        <title>Defluviimonas sp. nov., isolated from ocean surface water.</title>
        <authorList>
            <person name="He W."/>
            <person name="Wang L."/>
            <person name="Zhang D.-F."/>
        </authorList>
    </citation>
    <scope>NUCLEOTIDE SEQUENCE [LARGE SCALE GENOMIC DNA]</scope>
    <source>
        <strain evidence="4 5">WL0002</strain>
    </source>
</reference>
<keyword evidence="5" id="KW-1185">Reference proteome</keyword>
<dbReference type="EMBL" id="JAOWKY010000003">
    <property type="protein sequence ID" value="MCV2869566.1"/>
    <property type="molecule type" value="Genomic_DNA"/>
</dbReference>
<keyword evidence="1 2" id="KW-0597">Phosphoprotein</keyword>
<proteinExistence type="predicted"/>
<evidence type="ECO:0000256" key="1">
    <source>
        <dbReference type="ARBA" id="ARBA00022553"/>
    </source>
</evidence>
<evidence type="ECO:0000259" key="3">
    <source>
        <dbReference type="PROSITE" id="PS50110"/>
    </source>
</evidence>
<dbReference type="PROSITE" id="PS50110">
    <property type="entry name" value="RESPONSE_REGULATORY"/>
    <property type="match status" value="1"/>
</dbReference>
<protein>
    <submittedName>
        <fullName evidence="4">Response regulator</fullName>
    </submittedName>
</protein>
<dbReference type="PANTHER" id="PTHR44591">
    <property type="entry name" value="STRESS RESPONSE REGULATOR PROTEIN 1"/>
    <property type="match status" value="1"/>
</dbReference>
<feature type="domain" description="Response regulatory" evidence="3">
    <location>
        <begin position="24"/>
        <end position="137"/>
    </location>
</feature>
<dbReference type="Proteomes" id="UP001652542">
    <property type="component" value="Unassembled WGS sequence"/>
</dbReference>
<dbReference type="SUPFAM" id="SSF52172">
    <property type="entry name" value="CheY-like"/>
    <property type="match status" value="1"/>
</dbReference>
<organism evidence="4 5">
    <name type="scientific">Albidovulum marisflavi</name>
    <dbReference type="NCBI Taxonomy" id="2984159"/>
    <lineage>
        <taxon>Bacteria</taxon>
        <taxon>Pseudomonadati</taxon>
        <taxon>Pseudomonadota</taxon>
        <taxon>Alphaproteobacteria</taxon>
        <taxon>Rhodobacterales</taxon>
        <taxon>Paracoccaceae</taxon>
        <taxon>Albidovulum</taxon>
    </lineage>
</organism>
<dbReference type="PANTHER" id="PTHR44591:SF3">
    <property type="entry name" value="RESPONSE REGULATORY DOMAIN-CONTAINING PROTEIN"/>
    <property type="match status" value="1"/>
</dbReference>